<accession>A0A437M694</accession>
<dbReference type="Proteomes" id="UP000282971">
    <property type="component" value="Unassembled WGS sequence"/>
</dbReference>
<dbReference type="InterPro" id="IPR001387">
    <property type="entry name" value="Cro/C1-type_HTH"/>
</dbReference>
<reference evidence="2 3" key="1">
    <citation type="submission" date="2019-01" db="EMBL/GenBank/DDBJ databases">
        <authorList>
            <person name="Chen W.-M."/>
        </authorList>
    </citation>
    <scope>NUCLEOTIDE SEQUENCE [LARGE SCALE GENOMIC DNA]</scope>
    <source>
        <strain evidence="2 3">CCP-7</strain>
    </source>
</reference>
<sequence length="260" mass="28757">MIKPSNETAQLLDQLKRVYKARGIRYADVARQIGVSEMTVKRAMAGRGLSVAMLEKMAAVAEIGIFDLAQMAREHSEPLPAMSAEQAQRLTAKPILFMTTFMLARHWPVRRIREEFGLDEVEMIRVLTELDGMGVIALHPLDRVKLLRGLRADDRATLSAQRVTHFFGRVDLTDGRNAWASGIARLSRASFAKIQQKIEAIEREIMQLTEDDLPLGTGDADWYALFCAIKPVALDEMMNAAGAPGDHDAVATISAGKSII</sequence>
<protein>
    <submittedName>
        <fullName evidence="2">XRE family transcriptional regulator</fullName>
    </submittedName>
</protein>
<feature type="domain" description="HTH cro/C1-type" evidence="1">
    <location>
        <begin position="14"/>
        <end position="68"/>
    </location>
</feature>
<proteinExistence type="predicted"/>
<organism evidence="2 3">
    <name type="scientific">Sphingomonas crocodyli</name>
    <dbReference type="NCBI Taxonomy" id="1979270"/>
    <lineage>
        <taxon>Bacteria</taxon>
        <taxon>Pseudomonadati</taxon>
        <taxon>Pseudomonadota</taxon>
        <taxon>Alphaproteobacteria</taxon>
        <taxon>Sphingomonadales</taxon>
        <taxon>Sphingomonadaceae</taxon>
        <taxon>Sphingomonas</taxon>
    </lineage>
</organism>
<dbReference type="RefSeq" id="WP_127741500.1">
    <property type="nucleotide sequence ID" value="NZ_SACN01000001.1"/>
</dbReference>
<keyword evidence="3" id="KW-1185">Reference proteome</keyword>
<dbReference type="InterPro" id="IPR010982">
    <property type="entry name" value="Lambda_DNA-bd_dom_sf"/>
</dbReference>
<dbReference type="GO" id="GO:0003677">
    <property type="term" value="F:DNA binding"/>
    <property type="evidence" value="ECO:0007669"/>
    <property type="project" value="InterPro"/>
</dbReference>
<dbReference type="CDD" id="cd00093">
    <property type="entry name" value="HTH_XRE"/>
    <property type="match status" value="1"/>
</dbReference>
<dbReference type="SMART" id="SM00530">
    <property type="entry name" value="HTH_XRE"/>
    <property type="match status" value="1"/>
</dbReference>
<evidence type="ECO:0000313" key="2">
    <source>
        <dbReference type="EMBL" id="RVT93167.1"/>
    </source>
</evidence>
<dbReference type="OrthoDB" id="7511336at2"/>
<name>A0A437M694_9SPHN</name>
<dbReference type="AlphaFoldDB" id="A0A437M694"/>
<evidence type="ECO:0000313" key="3">
    <source>
        <dbReference type="Proteomes" id="UP000282971"/>
    </source>
</evidence>
<gene>
    <name evidence="2" type="ORF">EOD43_04560</name>
</gene>
<dbReference type="SUPFAM" id="SSF47413">
    <property type="entry name" value="lambda repressor-like DNA-binding domains"/>
    <property type="match status" value="1"/>
</dbReference>
<dbReference type="EMBL" id="SACN01000001">
    <property type="protein sequence ID" value="RVT93167.1"/>
    <property type="molecule type" value="Genomic_DNA"/>
</dbReference>
<comment type="caution">
    <text evidence="2">The sequence shown here is derived from an EMBL/GenBank/DDBJ whole genome shotgun (WGS) entry which is preliminary data.</text>
</comment>
<evidence type="ECO:0000259" key="1">
    <source>
        <dbReference type="SMART" id="SM00530"/>
    </source>
</evidence>